<keyword evidence="7" id="KW-1185">Reference proteome</keyword>
<dbReference type="GO" id="GO:0000932">
    <property type="term" value="C:P-body"/>
    <property type="evidence" value="ECO:0007669"/>
    <property type="project" value="TreeGrafter"/>
</dbReference>
<evidence type="ECO:0000256" key="1">
    <source>
        <dbReference type="ARBA" id="ARBA00004496"/>
    </source>
</evidence>
<dbReference type="InterPro" id="IPR010334">
    <property type="entry name" value="Dcp1"/>
</dbReference>
<dbReference type="SUPFAM" id="SSF50729">
    <property type="entry name" value="PH domain-like"/>
    <property type="match status" value="1"/>
</dbReference>
<dbReference type="AlphaFoldDB" id="A0A6A6NZU3"/>
<dbReference type="EMBL" id="MU001681">
    <property type="protein sequence ID" value="KAF2457199.1"/>
    <property type="molecule type" value="Genomic_DNA"/>
</dbReference>
<protein>
    <recommendedName>
        <fullName evidence="8">PH domain-like protein</fullName>
    </recommendedName>
</protein>
<feature type="region of interest" description="Disordered" evidence="5">
    <location>
        <begin position="245"/>
        <end position="267"/>
    </location>
</feature>
<dbReference type="Gene3D" id="2.30.29.30">
    <property type="entry name" value="Pleckstrin-homology domain (PH domain)/Phosphotyrosine-binding domain (PTB)"/>
    <property type="match status" value="1"/>
</dbReference>
<dbReference type="OrthoDB" id="440673at2759"/>
<comment type="similarity">
    <text evidence="2">Belongs to the DCP1 family.</text>
</comment>
<dbReference type="PANTHER" id="PTHR16290:SF0">
    <property type="entry name" value="DECAPPING PROTEIN 1, ISOFORM A"/>
    <property type="match status" value="1"/>
</dbReference>
<dbReference type="GO" id="GO:0003729">
    <property type="term" value="F:mRNA binding"/>
    <property type="evidence" value="ECO:0007669"/>
    <property type="project" value="TreeGrafter"/>
</dbReference>
<keyword evidence="4" id="KW-0507">mRNA processing</keyword>
<reference evidence="6" key="1">
    <citation type="journal article" date="2020" name="Stud. Mycol.">
        <title>101 Dothideomycetes genomes: a test case for predicting lifestyles and emergence of pathogens.</title>
        <authorList>
            <person name="Haridas S."/>
            <person name="Albert R."/>
            <person name="Binder M."/>
            <person name="Bloem J."/>
            <person name="Labutti K."/>
            <person name="Salamov A."/>
            <person name="Andreopoulos B."/>
            <person name="Baker S."/>
            <person name="Barry K."/>
            <person name="Bills G."/>
            <person name="Bluhm B."/>
            <person name="Cannon C."/>
            <person name="Castanera R."/>
            <person name="Culley D."/>
            <person name="Daum C."/>
            <person name="Ezra D."/>
            <person name="Gonzalez J."/>
            <person name="Henrissat B."/>
            <person name="Kuo A."/>
            <person name="Liang C."/>
            <person name="Lipzen A."/>
            <person name="Lutzoni F."/>
            <person name="Magnuson J."/>
            <person name="Mondo S."/>
            <person name="Nolan M."/>
            <person name="Ohm R."/>
            <person name="Pangilinan J."/>
            <person name="Park H.-J."/>
            <person name="Ramirez L."/>
            <person name="Alfaro M."/>
            <person name="Sun H."/>
            <person name="Tritt A."/>
            <person name="Yoshinaga Y."/>
            <person name="Zwiers L.-H."/>
            <person name="Turgeon B."/>
            <person name="Goodwin S."/>
            <person name="Spatafora J."/>
            <person name="Crous P."/>
            <person name="Grigoriev I."/>
        </authorList>
    </citation>
    <scope>NUCLEOTIDE SEQUENCE</scope>
    <source>
        <strain evidence="6">ATCC 16933</strain>
    </source>
</reference>
<evidence type="ECO:0000313" key="6">
    <source>
        <dbReference type="EMBL" id="KAF2457199.1"/>
    </source>
</evidence>
<sequence length="292" mass="32081">MTSRKSRSRGGQTVVPPTTSDYDTDAPPPISTLGPNAPSRSNAQLNLSVLQRHNTLVSGIVSIAPYAVVYLFTPTSQQWEKSGIEGTMFVCALRRTDTGIERFCVIILNRRGLNNFELELTSTDGIELTEDFIILRADNNPIHEDEFATPQFYGLWIFSEPPPSSTSDARAVNAQVIHHCAAQAEATKKAVEEKIGSVRGNYGAPSDSGDDNLEEDNNEEALSAPMGRQLSLRELFGQQRELDSGWSIHNHNSPARQPQFKNTPDTDFFRSTSSFGAFKSGSAQPFSKGAHY</sequence>
<dbReference type="GO" id="GO:0006397">
    <property type="term" value="P:mRNA processing"/>
    <property type="evidence" value="ECO:0007669"/>
    <property type="project" value="UniProtKB-KW"/>
</dbReference>
<dbReference type="InterPro" id="IPR011993">
    <property type="entry name" value="PH-like_dom_sf"/>
</dbReference>
<accession>A0A6A6NZU3</accession>
<organism evidence="6 7">
    <name type="scientific">Lineolata rhizophorae</name>
    <dbReference type="NCBI Taxonomy" id="578093"/>
    <lineage>
        <taxon>Eukaryota</taxon>
        <taxon>Fungi</taxon>
        <taxon>Dikarya</taxon>
        <taxon>Ascomycota</taxon>
        <taxon>Pezizomycotina</taxon>
        <taxon>Dothideomycetes</taxon>
        <taxon>Dothideomycetes incertae sedis</taxon>
        <taxon>Lineolatales</taxon>
        <taxon>Lineolataceae</taxon>
        <taxon>Lineolata</taxon>
    </lineage>
</organism>
<comment type="subcellular location">
    <subcellularLocation>
        <location evidence="1">Cytoplasm</location>
    </subcellularLocation>
</comment>
<keyword evidence="3" id="KW-0963">Cytoplasm</keyword>
<dbReference type="Pfam" id="PF06058">
    <property type="entry name" value="DCP1"/>
    <property type="match status" value="1"/>
</dbReference>
<name>A0A6A6NZU3_9PEZI</name>
<evidence type="ECO:0000256" key="4">
    <source>
        <dbReference type="ARBA" id="ARBA00022664"/>
    </source>
</evidence>
<gene>
    <name evidence="6" type="ORF">BDY21DRAFT_286470</name>
</gene>
<feature type="compositionally biased region" description="Polar residues" evidence="5">
    <location>
        <begin position="9"/>
        <end position="21"/>
    </location>
</feature>
<dbReference type="GO" id="GO:0008047">
    <property type="term" value="F:enzyme activator activity"/>
    <property type="evidence" value="ECO:0007669"/>
    <property type="project" value="InterPro"/>
</dbReference>
<evidence type="ECO:0000256" key="2">
    <source>
        <dbReference type="ARBA" id="ARBA00008778"/>
    </source>
</evidence>
<dbReference type="GO" id="GO:0000290">
    <property type="term" value="P:deadenylation-dependent decapping of nuclear-transcribed mRNA"/>
    <property type="evidence" value="ECO:0007669"/>
    <property type="project" value="InterPro"/>
</dbReference>
<proteinExistence type="inferred from homology"/>
<feature type="region of interest" description="Disordered" evidence="5">
    <location>
        <begin position="1"/>
        <end position="38"/>
    </location>
</feature>
<feature type="compositionally biased region" description="Polar residues" evidence="5">
    <location>
        <begin position="247"/>
        <end position="267"/>
    </location>
</feature>
<dbReference type="GO" id="GO:0031087">
    <property type="term" value="P:deadenylation-independent decapping of nuclear-transcribed mRNA"/>
    <property type="evidence" value="ECO:0007669"/>
    <property type="project" value="TreeGrafter"/>
</dbReference>
<evidence type="ECO:0000256" key="3">
    <source>
        <dbReference type="ARBA" id="ARBA00022490"/>
    </source>
</evidence>
<evidence type="ECO:0008006" key="8">
    <source>
        <dbReference type="Google" id="ProtNLM"/>
    </source>
</evidence>
<dbReference type="PANTHER" id="PTHR16290">
    <property type="entry name" value="TRANSCRIPTION FACTOR SMIF DECAPPING ENZYME DCP1"/>
    <property type="match status" value="1"/>
</dbReference>
<dbReference type="Proteomes" id="UP000799766">
    <property type="component" value="Unassembled WGS sequence"/>
</dbReference>
<dbReference type="CDD" id="cd13182">
    <property type="entry name" value="EVH1-like_Dcp1"/>
    <property type="match status" value="1"/>
</dbReference>
<evidence type="ECO:0000256" key="5">
    <source>
        <dbReference type="SAM" id="MobiDB-lite"/>
    </source>
</evidence>
<evidence type="ECO:0000313" key="7">
    <source>
        <dbReference type="Proteomes" id="UP000799766"/>
    </source>
</evidence>